<feature type="domain" description="GST N-terminal" evidence="3">
    <location>
        <begin position="3"/>
        <end position="80"/>
    </location>
</feature>
<dbReference type="PROSITE" id="PS50404">
    <property type="entry name" value="GST_NTER"/>
    <property type="match status" value="1"/>
</dbReference>
<dbReference type="GO" id="GO:0006749">
    <property type="term" value="P:glutathione metabolic process"/>
    <property type="evidence" value="ECO:0007669"/>
    <property type="project" value="TreeGrafter"/>
</dbReference>
<dbReference type="Proteomes" id="UP000775547">
    <property type="component" value="Unassembled WGS sequence"/>
</dbReference>
<dbReference type="GO" id="GO:0004364">
    <property type="term" value="F:glutathione transferase activity"/>
    <property type="evidence" value="ECO:0007669"/>
    <property type="project" value="UniProtKB-EC"/>
</dbReference>
<evidence type="ECO:0000313" key="4">
    <source>
        <dbReference type="EMBL" id="KAG5645111.1"/>
    </source>
</evidence>
<evidence type="ECO:0000259" key="3">
    <source>
        <dbReference type="PROSITE" id="PS50404"/>
    </source>
</evidence>
<name>A0A9P7G8D6_9AGAR</name>
<evidence type="ECO:0000256" key="2">
    <source>
        <dbReference type="ARBA" id="ARBA00022679"/>
    </source>
</evidence>
<keyword evidence="2" id="KW-0808">Transferase</keyword>
<evidence type="ECO:0000256" key="1">
    <source>
        <dbReference type="ARBA" id="ARBA00012452"/>
    </source>
</evidence>
<dbReference type="InterPro" id="IPR004045">
    <property type="entry name" value="Glutathione_S-Trfase_N"/>
</dbReference>
<dbReference type="PANTHER" id="PTHR43900">
    <property type="entry name" value="GLUTATHIONE S-TRANSFERASE RHO"/>
    <property type="match status" value="1"/>
</dbReference>
<keyword evidence="5" id="KW-1185">Reference proteome</keyword>
<reference evidence="4" key="2">
    <citation type="submission" date="2021-10" db="EMBL/GenBank/DDBJ databases">
        <title>Phylogenomics reveals ancestral predisposition of the termite-cultivated fungus Termitomyces towards a domesticated lifestyle.</title>
        <authorList>
            <person name="Auxier B."/>
            <person name="Grum-Grzhimaylo A."/>
            <person name="Cardenas M.E."/>
            <person name="Lodge J.D."/>
            <person name="Laessoe T."/>
            <person name="Pedersen O."/>
            <person name="Smith M.E."/>
            <person name="Kuyper T.W."/>
            <person name="Franco-Molano E.A."/>
            <person name="Baroni T.J."/>
            <person name="Aanen D.K."/>
        </authorList>
    </citation>
    <scope>NUCLEOTIDE SEQUENCE</scope>
    <source>
        <strain evidence="4">AP01</strain>
        <tissue evidence="4">Mycelium</tissue>
    </source>
</reference>
<organism evidence="4 5">
    <name type="scientific">Asterophora parasitica</name>
    <dbReference type="NCBI Taxonomy" id="117018"/>
    <lineage>
        <taxon>Eukaryota</taxon>
        <taxon>Fungi</taxon>
        <taxon>Dikarya</taxon>
        <taxon>Basidiomycota</taxon>
        <taxon>Agaricomycotina</taxon>
        <taxon>Agaricomycetes</taxon>
        <taxon>Agaricomycetidae</taxon>
        <taxon>Agaricales</taxon>
        <taxon>Tricholomatineae</taxon>
        <taxon>Lyophyllaceae</taxon>
        <taxon>Asterophora</taxon>
    </lineage>
</organism>
<gene>
    <name evidence="4" type="ORF">DXG03_006925</name>
</gene>
<protein>
    <recommendedName>
        <fullName evidence="1">glutathione transferase</fullName>
        <ecNumber evidence="1">2.5.1.18</ecNumber>
    </recommendedName>
</protein>
<dbReference type="Pfam" id="PF13409">
    <property type="entry name" value="GST_N_2"/>
    <property type="match status" value="1"/>
</dbReference>
<dbReference type="GO" id="GO:0005737">
    <property type="term" value="C:cytoplasm"/>
    <property type="evidence" value="ECO:0007669"/>
    <property type="project" value="TreeGrafter"/>
</dbReference>
<dbReference type="PANTHER" id="PTHR43900:SF3">
    <property type="entry name" value="GLUTATHIONE S-TRANSFERASE RHO"/>
    <property type="match status" value="1"/>
</dbReference>
<sequence length="109" mass="12258">MVLKHCGWHGSTCTCTCRVGAVLHEKKIPFEFINVDLGKGEHKIAAFIAIHPFGQHDDGFILYESRAIGRYLETKYLANVFLLRQDDLASVKSNGKLLDVLFEHDWVGG</sequence>
<accession>A0A9P7G8D6</accession>
<dbReference type="EMBL" id="JABCKV010000049">
    <property type="protein sequence ID" value="KAG5645111.1"/>
    <property type="molecule type" value="Genomic_DNA"/>
</dbReference>
<proteinExistence type="predicted"/>
<reference evidence="4" key="1">
    <citation type="submission" date="2020-07" db="EMBL/GenBank/DDBJ databases">
        <authorList>
            <person name="Nieuwenhuis M."/>
            <person name="Van De Peppel L.J.J."/>
        </authorList>
    </citation>
    <scope>NUCLEOTIDE SEQUENCE</scope>
    <source>
        <strain evidence="4">AP01</strain>
        <tissue evidence="4">Mycelium</tissue>
    </source>
</reference>
<dbReference type="GO" id="GO:0043295">
    <property type="term" value="F:glutathione binding"/>
    <property type="evidence" value="ECO:0007669"/>
    <property type="project" value="TreeGrafter"/>
</dbReference>
<dbReference type="InterPro" id="IPR036249">
    <property type="entry name" value="Thioredoxin-like_sf"/>
</dbReference>
<dbReference type="AlphaFoldDB" id="A0A9P7G8D6"/>
<dbReference type="EC" id="2.5.1.18" evidence="1"/>
<dbReference type="SUPFAM" id="SSF52833">
    <property type="entry name" value="Thioredoxin-like"/>
    <property type="match status" value="1"/>
</dbReference>
<dbReference type="Gene3D" id="3.40.30.10">
    <property type="entry name" value="Glutaredoxin"/>
    <property type="match status" value="1"/>
</dbReference>
<comment type="caution">
    <text evidence="4">The sequence shown here is derived from an EMBL/GenBank/DDBJ whole genome shotgun (WGS) entry which is preliminary data.</text>
</comment>
<evidence type="ECO:0000313" key="5">
    <source>
        <dbReference type="Proteomes" id="UP000775547"/>
    </source>
</evidence>
<dbReference type="OrthoDB" id="249703at2759"/>